<reference evidence="5 6" key="1">
    <citation type="submission" date="2018-06" db="EMBL/GenBank/DDBJ databases">
        <authorList>
            <consortium name="Pathogen Informatics"/>
            <person name="Doyle S."/>
        </authorList>
    </citation>
    <scope>NUCLEOTIDE SEQUENCE [LARGE SCALE GENOMIC DNA]</scope>
    <source>
        <strain evidence="5 6">NCTC7304</strain>
    </source>
</reference>
<dbReference type="Gene3D" id="3.40.1030.10">
    <property type="entry name" value="Nucleoside phosphorylase/phosphoribosyltransferase catalytic domain"/>
    <property type="match status" value="1"/>
</dbReference>
<evidence type="ECO:0000256" key="2">
    <source>
        <dbReference type="ARBA" id="ARBA00022679"/>
    </source>
</evidence>
<dbReference type="Gene3D" id="1.20.970.10">
    <property type="entry name" value="Transferase, Pyrimidine Nucleoside Phosphorylase, Chain C"/>
    <property type="match status" value="1"/>
</dbReference>
<proteinExistence type="predicted"/>
<organism evidence="5 6">
    <name type="scientific">Salmonella enterica subsp. arizonae</name>
    <dbReference type="NCBI Taxonomy" id="59203"/>
    <lineage>
        <taxon>Bacteria</taxon>
        <taxon>Pseudomonadati</taxon>
        <taxon>Pseudomonadota</taxon>
        <taxon>Gammaproteobacteria</taxon>
        <taxon>Enterobacterales</taxon>
        <taxon>Enterobacteriaceae</taxon>
        <taxon>Salmonella</taxon>
    </lineage>
</organism>
<dbReference type="Pfam" id="PF00591">
    <property type="entry name" value="Glycos_transf_3"/>
    <property type="match status" value="1"/>
</dbReference>
<sequence length="151" mass="16916">MTESGETRQPQRVQQIGIIRSVAAFGINLDMNADKSRQALDELGVCFLFAPKYHTGFRHAMPVRQQLKTRTLFNVLGPLINPAHPPLALIGVYTPELVLPIAETLRVLGYQRAAVVHSGGMDEVRSMRRRLSRSCMTAKLKAINLRRRILA</sequence>
<keyword evidence="2 5" id="KW-0808">Transferase</keyword>
<feature type="domain" description="Glycosyl transferase family 3" evidence="4">
    <location>
        <begin position="22"/>
        <end position="131"/>
    </location>
</feature>
<dbReference type="EC" id="4.1.3.27" evidence="5"/>
<dbReference type="InterPro" id="IPR005940">
    <property type="entry name" value="Anthranilate_Pribosyl_Tfrase"/>
</dbReference>
<dbReference type="GO" id="GO:0004049">
    <property type="term" value="F:anthranilate synthase activity"/>
    <property type="evidence" value="ECO:0007669"/>
    <property type="project" value="UniProtKB-EC"/>
</dbReference>
<protein>
    <submittedName>
        <fullName evidence="5">Anthranilate synthase component II anthranilate phosphoribosyltransferase</fullName>
        <ecNumber evidence="5">4.1.3.27</ecNumber>
    </submittedName>
</protein>
<dbReference type="GO" id="GO:0005829">
    <property type="term" value="C:cytosol"/>
    <property type="evidence" value="ECO:0007669"/>
    <property type="project" value="TreeGrafter"/>
</dbReference>
<evidence type="ECO:0000313" key="5">
    <source>
        <dbReference type="EMBL" id="SUG33107.1"/>
    </source>
</evidence>
<evidence type="ECO:0000313" key="6">
    <source>
        <dbReference type="Proteomes" id="UP000254762"/>
    </source>
</evidence>
<dbReference type="InterPro" id="IPR000312">
    <property type="entry name" value="Glycosyl_Trfase_fam3"/>
</dbReference>
<evidence type="ECO:0000256" key="3">
    <source>
        <dbReference type="ARBA" id="ARBA00022822"/>
    </source>
</evidence>
<evidence type="ECO:0000256" key="1">
    <source>
        <dbReference type="ARBA" id="ARBA00022676"/>
    </source>
</evidence>
<keyword evidence="3" id="KW-0028">Amino-acid biosynthesis</keyword>
<keyword evidence="1 5" id="KW-0328">Glycosyltransferase</keyword>
<dbReference type="PANTHER" id="PTHR43285:SF2">
    <property type="entry name" value="ANTHRANILATE PHOSPHORIBOSYLTRANSFERASE"/>
    <property type="match status" value="1"/>
</dbReference>
<dbReference type="SUPFAM" id="SSF52418">
    <property type="entry name" value="Nucleoside phosphorylase/phosphoribosyltransferase catalytic domain"/>
    <property type="match status" value="1"/>
</dbReference>
<evidence type="ECO:0000259" key="4">
    <source>
        <dbReference type="Pfam" id="PF00591"/>
    </source>
</evidence>
<accession>A0A379SUM7</accession>
<dbReference type="EMBL" id="UGXD01000002">
    <property type="protein sequence ID" value="SUG33107.1"/>
    <property type="molecule type" value="Genomic_DNA"/>
</dbReference>
<gene>
    <name evidence="5" type="primary">trpD_2</name>
    <name evidence="5" type="ORF">NCTC7304_02574</name>
</gene>
<dbReference type="AlphaFoldDB" id="A0A379SUM7"/>
<dbReference type="GO" id="GO:0000162">
    <property type="term" value="P:L-tryptophan biosynthetic process"/>
    <property type="evidence" value="ECO:0007669"/>
    <property type="project" value="UniProtKB-KW"/>
</dbReference>
<keyword evidence="5" id="KW-0456">Lyase</keyword>
<dbReference type="GO" id="GO:0004048">
    <property type="term" value="F:anthranilate phosphoribosyltransferase activity"/>
    <property type="evidence" value="ECO:0007669"/>
    <property type="project" value="InterPro"/>
</dbReference>
<name>A0A379SUM7_SALER</name>
<dbReference type="Proteomes" id="UP000254762">
    <property type="component" value="Unassembled WGS sequence"/>
</dbReference>
<keyword evidence="3" id="KW-0057">Aromatic amino acid biosynthesis</keyword>
<dbReference type="PANTHER" id="PTHR43285">
    <property type="entry name" value="ANTHRANILATE PHOSPHORIBOSYLTRANSFERASE"/>
    <property type="match status" value="1"/>
</dbReference>
<keyword evidence="3" id="KW-0822">Tryptophan biosynthesis</keyword>
<dbReference type="InterPro" id="IPR035902">
    <property type="entry name" value="Nuc_phospho_transferase"/>
</dbReference>